<feature type="compositionally biased region" description="Basic residues" evidence="2">
    <location>
        <begin position="742"/>
        <end position="756"/>
    </location>
</feature>
<feature type="region of interest" description="Disordered" evidence="2">
    <location>
        <begin position="1"/>
        <end position="134"/>
    </location>
</feature>
<keyword evidence="6" id="KW-1185">Reference proteome</keyword>
<dbReference type="FunFam" id="3.40.50.2000:FF:000009">
    <property type="entry name" value="Sterol 3-beta-glucosyltransferase UGT80A2"/>
    <property type="match status" value="1"/>
</dbReference>
<feature type="compositionally biased region" description="Acidic residues" evidence="2">
    <location>
        <begin position="870"/>
        <end position="889"/>
    </location>
</feature>
<dbReference type="InterPro" id="IPR002213">
    <property type="entry name" value="UDP_glucos_trans"/>
</dbReference>
<dbReference type="Pfam" id="PF06722">
    <property type="entry name" value="EryCIII-like_C"/>
    <property type="match status" value="1"/>
</dbReference>
<dbReference type="InterPro" id="IPR050426">
    <property type="entry name" value="Glycosyltransferase_28"/>
</dbReference>
<feature type="domain" description="Glycosyltransferase family 28 N-terminal" evidence="3">
    <location>
        <begin position="212"/>
        <end position="372"/>
    </location>
</feature>
<dbReference type="InterPro" id="IPR004276">
    <property type="entry name" value="GlycoTrans_28_N"/>
</dbReference>
<reference evidence="5" key="1">
    <citation type="submission" date="2021-02" db="EMBL/GenBank/DDBJ databases">
        <title>Genome sequence Cadophora malorum strain M34.</title>
        <authorList>
            <person name="Stefanovic E."/>
            <person name="Vu D."/>
            <person name="Scully C."/>
            <person name="Dijksterhuis J."/>
            <person name="Roader J."/>
            <person name="Houbraken J."/>
        </authorList>
    </citation>
    <scope>NUCLEOTIDE SEQUENCE</scope>
    <source>
        <strain evidence="5">M34</strain>
    </source>
</reference>
<feature type="region of interest" description="Disordered" evidence="2">
    <location>
        <begin position="738"/>
        <end position="896"/>
    </location>
</feature>
<evidence type="ECO:0000313" key="6">
    <source>
        <dbReference type="Proteomes" id="UP000664132"/>
    </source>
</evidence>
<protein>
    <recommendedName>
        <fullName evidence="7">Glycosyltransferase family 1 protein</fullName>
    </recommendedName>
</protein>
<accession>A0A8H7TG11</accession>
<dbReference type="Pfam" id="PF03033">
    <property type="entry name" value="Glyco_transf_28"/>
    <property type="match status" value="1"/>
</dbReference>
<evidence type="ECO:0000256" key="1">
    <source>
        <dbReference type="ARBA" id="ARBA00022679"/>
    </source>
</evidence>
<dbReference type="OrthoDB" id="5835829at2759"/>
<feature type="compositionally biased region" description="Acidic residues" evidence="2">
    <location>
        <begin position="87"/>
        <end position="104"/>
    </location>
</feature>
<sequence length="1162" mass="127083">MTTDTATRSSSVPPESGGLQELHSNHRPESIEEPTGPAPDAARPAISRQWQTARVTAAPSWEAPGLKRYPTSFSTTKKASWKLPTASDDESTTSSSSDDDEDDTAEHKKRFGRGRRRGSGKEGSKGHYSRFDVGNEDFKTKGRVSKKDGRLNISVNETSNRGYLAKALGATFLKHVGSDAGETPDSNHGKGWKSDASSETITTDIPRPTLNIVVMVIGSRGDIQPFLKLGKNLKEYGHRVRIATHPAFKDFVEKDSGLEFFSVGGDPAELMAFMVKNPGMIPTMETLKKGEVGRRRQQMAEMFEGFWRACINATDDEKDVSNLKMMGAKSPFIADAIIANPPCFAHIHCAERLGIPLHLMFTFPYTPTQAFPHPLANIKKSNVDPGYANFMSYPLVEMMTWQGLGDLVNNFRVKTLGLEPVSTLWAPGQLYRLKVPFTYLWSPGLVPKPKDWGPEIDIAGFVFLDLASSFEPPEDLVKFLDAGEPPVYIGFGSIVVDDPDKFTKMIFEAVEKAGVRALVSKGWGGLGDDNTPENVYMLENTPHDWLFPKVSAVVHHGGAGTTAIGLKCGKPGMIVPFFGDQMFWGTMIGEAGAGAKPVPHKELTVDKLADGIRQCLTEEARKGAEKIAQDIEKEGDGSKNAVTSFHRSLVLRGHHSMRCSILEDRVAVWTLKNTSLRLSALAADLLVEKKKISWKQLRLIRHNEWNDFEGPGEPLSGGATAIMSTVTGIATGVGGVPFKIAKSSRRRAKHEEKKKRKSEDMRRKSQDAGRSDGAGGIVYNKDSKERAPDAKPSNGTIHKTETNGTPSGKDHQRRNEDADKDPTDDIPDEKAPGRGMEKITSGPDLGKHTTTGEPMAEKKAAKDEGKAQDQEEADDNESVLSDDPEDNAAEELGKNVTSGVGKTAGFIAKAPMDLSLAIAQGFHNAPRLYGDTTVRRPTRITGFKSGLKAAGQEFTFGIYDGVTGLVTQPYTGARDNGPVGFVKGVGMGLTGFVLKDLAAIVGPFGYTFKGIHKELQKSNQPTHFIRKARIMEGQRDLYALDEKEAKKVAETVNHGWQVVQDVFAIMEEKRAHGLRGRLHVMKERKTWRVNGAFENVEMAEKALEASRRGESLEGVFAQQREELQLTKKPRKNVAQDLEQGKTGDEIEDKQVVQTNASAGPAV</sequence>
<dbReference type="GO" id="GO:0016906">
    <property type="term" value="F:sterol 3-beta-glucosyltransferase activity"/>
    <property type="evidence" value="ECO:0007669"/>
    <property type="project" value="UniProtKB-ARBA"/>
</dbReference>
<dbReference type="GO" id="GO:0005975">
    <property type="term" value="P:carbohydrate metabolic process"/>
    <property type="evidence" value="ECO:0007669"/>
    <property type="project" value="InterPro"/>
</dbReference>
<feature type="compositionally biased region" description="Basic and acidic residues" evidence="2">
    <location>
        <begin position="757"/>
        <end position="770"/>
    </location>
</feature>
<dbReference type="InterPro" id="IPR010610">
    <property type="entry name" value="EryCIII-like_C"/>
</dbReference>
<feature type="compositionally biased region" description="Polar residues" evidence="2">
    <location>
        <begin position="793"/>
        <end position="806"/>
    </location>
</feature>
<dbReference type="CDD" id="cd03784">
    <property type="entry name" value="GT1_Gtf-like"/>
    <property type="match status" value="1"/>
</dbReference>
<gene>
    <name evidence="5" type="ORF">IFR04_008350</name>
</gene>
<dbReference type="AlphaFoldDB" id="A0A8H7TG11"/>
<dbReference type="PANTHER" id="PTHR48050:SF5">
    <property type="entry name" value="UDP-GLUCOSE,STEROL TRANSFERASE"/>
    <property type="match status" value="1"/>
</dbReference>
<dbReference type="EMBL" id="JAFJYH010000126">
    <property type="protein sequence ID" value="KAG4418547.1"/>
    <property type="molecule type" value="Genomic_DNA"/>
</dbReference>
<name>A0A8H7TG11_9HELO</name>
<dbReference type="FunFam" id="3.40.50.2000:FF:000100">
    <property type="entry name" value="Glycosyltransferase family 1 protein"/>
    <property type="match status" value="1"/>
</dbReference>
<organism evidence="5 6">
    <name type="scientific">Cadophora malorum</name>
    <dbReference type="NCBI Taxonomy" id="108018"/>
    <lineage>
        <taxon>Eukaryota</taxon>
        <taxon>Fungi</taxon>
        <taxon>Dikarya</taxon>
        <taxon>Ascomycota</taxon>
        <taxon>Pezizomycotina</taxon>
        <taxon>Leotiomycetes</taxon>
        <taxon>Helotiales</taxon>
        <taxon>Ploettnerulaceae</taxon>
        <taxon>Cadophora</taxon>
    </lineage>
</organism>
<feature type="domain" description="Erythromycin biosynthesis protein CIII-like C-terminal" evidence="4">
    <location>
        <begin position="530"/>
        <end position="630"/>
    </location>
</feature>
<keyword evidence="1" id="KW-0808">Transferase</keyword>
<feature type="compositionally biased region" description="Polar residues" evidence="2">
    <location>
        <begin position="1"/>
        <end position="13"/>
    </location>
</feature>
<dbReference type="SUPFAM" id="SSF53756">
    <property type="entry name" value="UDP-Glycosyltransferase/glycogen phosphorylase"/>
    <property type="match status" value="1"/>
</dbReference>
<dbReference type="PANTHER" id="PTHR48050">
    <property type="entry name" value="STEROL 3-BETA-GLUCOSYLTRANSFERASE"/>
    <property type="match status" value="1"/>
</dbReference>
<dbReference type="Proteomes" id="UP000664132">
    <property type="component" value="Unassembled WGS sequence"/>
</dbReference>
<evidence type="ECO:0000256" key="2">
    <source>
        <dbReference type="SAM" id="MobiDB-lite"/>
    </source>
</evidence>
<feature type="region of interest" description="Disordered" evidence="2">
    <location>
        <begin position="179"/>
        <end position="200"/>
    </location>
</feature>
<evidence type="ECO:0000313" key="5">
    <source>
        <dbReference type="EMBL" id="KAG4418547.1"/>
    </source>
</evidence>
<evidence type="ECO:0000259" key="3">
    <source>
        <dbReference type="Pfam" id="PF03033"/>
    </source>
</evidence>
<feature type="compositionally biased region" description="Polar residues" evidence="2">
    <location>
        <begin position="1151"/>
        <end position="1162"/>
    </location>
</feature>
<evidence type="ECO:0000259" key="4">
    <source>
        <dbReference type="Pfam" id="PF06722"/>
    </source>
</evidence>
<feature type="compositionally biased region" description="Basic residues" evidence="2">
    <location>
        <begin position="107"/>
        <end position="118"/>
    </location>
</feature>
<proteinExistence type="predicted"/>
<dbReference type="Gene3D" id="3.40.50.2000">
    <property type="entry name" value="Glycogen Phosphorylase B"/>
    <property type="match status" value="2"/>
</dbReference>
<evidence type="ECO:0008006" key="7">
    <source>
        <dbReference type="Google" id="ProtNLM"/>
    </source>
</evidence>
<feature type="compositionally biased region" description="Basic and acidic residues" evidence="2">
    <location>
        <begin position="855"/>
        <end position="869"/>
    </location>
</feature>
<feature type="region of interest" description="Disordered" evidence="2">
    <location>
        <begin position="1126"/>
        <end position="1162"/>
    </location>
</feature>
<comment type="caution">
    <text evidence="5">The sequence shown here is derived from an EMBL/GenBank/DDBJ whole genome shotgun (WGS) entry which is preliminary data.</text>
</comment>
<feature type="compositionally biased region" description="Basic and acidic residues" evidence="2">
    <location>
        <begin position="808"/>
        <end position="837"/>
    </location>
</feature>
<feature type="compositionally biased region" description="Basic and acidic residues" evidence="2">
    <location>
        <begin position="1138"/>
        <end position="1150"/>
    </location>
</feature>